<dbReference type="RefSeq" id="WP_218285210.1">
    <property type="nucleotide sequence ID" value="NZ_CP076448.1"/>
</dbReference>
<sequence>MAPQTLFVLTVGLAALAGLAHMLGQTLLFAIVFATAPFWWPEVFGFYPAVLAYAASLVIATVTLLAGGVPAALVERFGGYREPQALPMTVWLVSVLVLTVAGLALGRA</sequence>
<protein>
    <submittedName>
        <fullName evidence="2">Uncharacterized protein</fullName>
    </submittedName>
</protein>
<keyword evidence="1" id="KW-0472">Membrane</keyword>
<evidence type="ECO:0000313" key="2">
    <source>
        <dbReference type="EMBL" id="QXM24208.1"/>
    </source>
</evidence>
<dbReference type="Proteomes" id="UP000694001">
    <property type="component" value="Chromosome"/>
</dbReference>
<name>A0A975U1T8_9PROT</name>
<dbReference type="EMBL" id="CP076448">
    <property type="protein sequence ID" value="QXM24208.1"/>
    <property type="molecule type" value="Genomic_DNA"/>
</dbReference>
<accession>A0A975U1T8</accession>
<keyword evidence="1" id="KW-1133">Transmembrane helix</keyword>
<evidence type="ECO:0000256" key="1">
    <source>
        <dbReference type="SAM" id="Phobius"/>
    </source>
</evidence>
<proteinExistence type="predicted"/>
<dbReference type="AlphaFoldDB" id="A0A975U1T8"/>
<feature type="transmembrane region" description="Helical" evidence="1">
    <location>
        <begin position="85"/>
        <end position="105"/>
    </location>
</feature>
<gene>
    <name evidence="2" type="ORF">KO353_13230</name>
</gene>
<reference evidence="2" key="1">
    <citation type="submission" date="2021-06" db="EMBL/GenBank/DDBJ databases">
        <title>Elioraea tepida, sp. nov., a moderately thermophilic aerobic anoxygenic phototrophic bacterium isolated from an alkaline siliceous hot spring mat community in Yellowstone National Park, WY, USA.</title>
        <authorList>
            <person name="Saini M.K."/>
            <person name="Yoshida S."/>
            <person name="Sebastian A."/>
            <person name="Hirose S."/>
            <person name="Hara E."/>
            <person name="Tamaki H."/>
            <person name="Soulier N.T."/>
            <person name="Albert I."/>
            <person name="Hanada S."/>
            <person name="Bryant D.A."/>
            <person name="Tank M."/>
        </authorList>
    </citation>
    <scope>NUCLEOTIDE SEQUENCE</scope>
    <source>
        <strain evidence="2">MS-P2</strain>
    </source>
</reference>
<organism evidence="2 3">
    <name type="scientific">Elioraea tepida</name>
    <dbReference type="NCBI Taxonomy" id="2843330"/>
    <lineage>
        <taxon>Bacteria</taxon>
        <taxon>Pseudomonadati</taxon>
        <taxon>Pseudomonadota</taxon>
        <taxon>Alphaproteobacteria</taxon>
        <taxon>Acetobacterales</taxon>
        <taxon>Elioraeaceae</taxon>
        <taxon>Elioraea</taxon>
    </lineage>
</organism>
<dbReference type="KEGG" id="elio:KO353_13230"/>
<keyword evidence="3" id="KW-1185">Reference proteome</keyword>
<evidence type="ECO:0000313" key="3">
    <source>
        <dbReference type="Proteomes" id="UP000694001"/>
    </source>
</evidence>
<keyword evidence="1" id="KW-0812">Transmembrane</keyword>
<feature type="transmembrane region" description="Helical" evidence="1">
    <location>
        <begin position="50"/>
        <end position="73"/>
    </location>
</feature>